<reference evidence="3" key="2">
    <citation type="journal article" date="2023" name="IMA Fungus">
        <title>Comparative genomic study of the Penicillium genus elucidates a diverse pangenome and 15 lateral gene transfer events.</title>
        <authorList>
            <person name="Petersen C."/>
            <person name="Sorensen T."/>
            <person name="Nielsen M.R."/>
            <person name="Sondergaard T.E."/>
            <person name="Sorensen J.L."/>
            <person name="Fitzpatrick D.A."/>
            <person name="Frisvad J.C."/>
            <person name="Nielsen K.L."/>
        </authorList>
    </citation>
    <scope>NUCLEOTIDE SEQUENCE</scope>
    <source>
        <strain evidence="3">IBT 26290</strain>
    </source>
</reference>
<protein>
    <submittedName>
        <fullName evidence="3">Acyl transferase/acyl hydrolase/lysophospholipase</fullName>
    </submittedName>
</protein>
<dbReference type="Proteomes" id="UP001149163">
    <property type="component" value="Unassembled WGS sequence"/>
</dbReference>
<dbReference type="EMBL" id="JAPQKN010000004">
    <property type="protein sequence ID" value="KAJ5160979.1"/>
    <property type="molecule type" value="Genomic_DNA"/>
</dbReference>
<dbReference type="PANTHER" id="PTHR24185:SF1">
    <property type="entry name" value="CALCIUM-INDEPENDENT PHOSPHOLIPASE A2-GAMMA"/>
    <property type="match status" value="1"/>
</dbReference>
<dbReference type="SUPFAM" id="SSF52151">
    <property type="entry name" value="FabD/lysophospholipase-like"/>
    <property type="match status" value="1"/>
</dbReference>
<comment type="caution">
    <text evidence="3">The sequence shown here is derived from an EMBL/GenBank/DDBJ whole genome shotgun (WGS) entry which is preliminary data.</text>
</comment>
<keyword evidence="4" id="KW-1185">Reference proteome</keyword>
<proteinExistence type="predicted"/>
<gene>
    <name evidence="3" type="ORF">N7482_007983</name>
</gene>
<dbReference type="InterPro" id="IPR016035">
    <property type="entry name" value="Acyl_Trfase/lysoPLipase"/>
</dbReference>
<evidence type="ECO:0000256" key="2">
    <source>
        <dbReference type="ARBA" id="ARBA00022963"/>
    </source>
</evidence>
<sequence length="330" mass="36724">MKICTQNELTYTPTSAECSVAAPFNSFFRTKFLPGFGLLQDGGVRANNPLAIALKESNKIWPSAKKNDLLLSIGTGVSTSGCYSVPDASNVFCDGSIPRLIRATLSSPCMDGEQGFVEALNYLPSDTKSDIFRLNQVIDGPLPRLDDVEKISSMLDLSYSVPDHLIRTILASAFFFFELDDEPVKRHDDFLCQGSILCSRGDTNIILKQIFLEMPNAHFQTARGQNLGGIHGNDGCSLCGYYRKTVRFSVTNVDEMTSIEIANTRFSHKIGGFPKSAQELLTEQQSYAHFGRADHKVAQWPPSRVCYCSRATKRRIQFLEPSLDQKRRKV</sequence>
<dbReference type="GO" id="GO:0016042">
    <property type="term" value="P:lipid catabolic process"/>
    <property type="evidence" value="ECO:0007669"/>
    <property type="project" value="UniProtKB-KW"/>
</dbReference>
<dbReference type="GO" id="GO:0047499">
    <property type="term" value="F:calcium-independent phospholipase A2 activity"/>
    <property type="evidence" value="ECO:0007669"/>
    <property type="project" value="TreeGrafter"/>
</dbReference>
<dbReference type="Gene3D" id="3.40.1090.10">
    <property type="entry name" value="Cytosolic phospholipase A2 catalytic domain"/>
    <property type="match status" value="1"/>
</dbReference>
<dbReference type="PANTHER" id="PTHR24185">
    <property type="entry name" value="CALCIUM-INDEPENDENT PHOSPHOLIPASE A2-GAMMA"/>
    <property type="match status" value="1"/>
</dbReference>
<keyword evidence="2" id="KW-0443">Lipid metabolism</keyword>
<organism evidence="3 4">
    <name type="scientific">Penicillium canariense</name>
    <dbReference type="NCBI Taxonomy" id="189055"/>
    <lineage>
        <taxon>Eukaryota</taxon>
        <taxon>Fungi</taxon>
        <taxon>Dikarya</taxon>
        <taxon>Ascomycota</taxon>
        <taxon>Pezizomycotina</taxon>
        <taxon>Eurotiomycetes</taxon>
        <taxon>Eurotiomycetidae</taxon>
        <taxon>Eurotiales</taxon>
        <taxon>Aspergillaceae</taxon>
        <taxon>Penicillium</taxon>
    </lineage>
</organism>
<evidence type="ECO:0000313" key="3">
    <source>
        <dbReference type="EMBL" id="KAJ5160979.1"/>
    </source>
</evidence>
<accession>A0A9W9HXU5</accession>
<keyword evidence="2" id="KW-0442">Lipid degradation</keyword>
<dbReference type="GO" id="GO:0019369">
    <property type="term" value="P:arachidonate metabolic process"/>
    <property type="evidence" value="ECO:0007669"/>
    <property type="project" value="TreeGrafter"/>
</dbReference>
<dbReference type="OrthoDB" id="194358at2759"/>
<evidence type="ECO:0000256" key="1">
    <source>
        <dbReference type="ARBA" id="ARBA00022801"/>
    </source>
</evidence>
<dbReference type="GO" id="GO:0016740">
    <property type="term" value="F:transferase activity"/>
    <property type="evidence" value="ECO:0007669"/>
    <property type="project" value="UniProtKB-KW"/>
</dbReference>
<dbReference type="AlphaFoldDB" id="A0A9W9HXU5"/>
<dbReference type="GeneID" id="81429283"/>
<name>A0A9W9HXU5_9EURO</name>
<dbReference type="RefSeq" id="XP_056542536.1">
    <property type="nucleotide sequence ID" value="XM_056690107.1"/>
</dbReference>
<reference evidence="3" key="1">
    <citation type="submission" date="2022-11" db="EMBL/GenBank/DDBJ databases">
        <authorList>
            <person name="Petersen C."/>
        </authorList>
    </citation>
    <scope>NUCLEOTIDE SEQUENCE</scope>
    <source>
        <strain evidence="3">IBT 26290</strain>
    </source>
</reference>
<evidence type="ECO:0000313" key="4">
    <source>
        <dbReference type="Proteomes" id="UP001149163"/>
    </source>
</evidence>
<keyword evidence="3" id="KW-0808">Transferase</keyword>
<keyword evidence="1 3" id="KW-0378">Hydrolase</keyword>
<dbReference type="GO" id="GO:0016020">
    <property type="term" value="C:membrane"/>
    <property type="evidence" value="ECO:0007669"/>
    <property type="project" value="TreeGrafter"/>
</dbReference>